<dbReference type="OrthoDB" id="4743193at2759"/>
<gene>
    <name evidence="2" type="ORF">SERLA73DRAFT_154752</name>
</gene>
<dbReference type="EMBL" id="GL945484">
    <property type="protein sequence ID" value="EGN96433.1"/>
    <property type="molecule type" value="Genomic_DNA"/>
</dbReference>
<reference evidence="3" key="1">
    <citation type="journal article" date="2011" name="Science">
        <title>The plant cell wall-decomposing machinery underlies the functional diversity of forest fungi.</title>
        <authorList>
            <person name="Eastwood D.C."/>
            <person name="Floudas D."/>
            <person name="Binder M."/>
            <person name="Majcherczyk A."/>
            <person name="Schneider P."/>
            <person name="Aerts A."/>
            <person name="Asiegbu F.O."/>
            <person name="Baker S.E."/>
            <person name="Barry K."/>
            <person name="Bendiksby M."/>
            <person name="Blumentritt M."/>
            <person name="Coutinho P.M."/>
            <person name="Cullen D."/>
            <person name="de Vries R.P."/>
            <person name="Gathman A."/>
            <person name="Goodell B."/>
            <person name="Henrissat B."/>
            <person name="Ihrmark K."/>
            <person name="Kauserud H."/>
            <person name="Kohler A."/>
            <person name="LaButti K."/>
            <person name="Lapidus A."/>
            <person name="Lavin J.L."/>
            <person name="Lee Y.-H."/>
            <person name="Lindquist E."/>
            <person name="Lilly W."/>
            <person name="Lucas S."/>
            <person name="Morin E."/>
            <person name="Murat C."/>
            <person name="Oguiza J.A."/>
            <person name="Park J."/>
            <person name="Pisabarro A.G."/>
            <person name="Riley R."/>
            <person name="Rosling A."/>
            <person name="Salamov A."/>
            <person name="Schmidt O."/>
            <person name="Schmutz J."/>
            <person name="Skrede I."/>
            <person name="Stenlid J."/>
            <person name="Wiebenga A."/>
            <person name="Xie X."/>
            <person name="Kuees U."/>
            <person name="Hibbett D.S."/>
            <person name="Hoffmeister D."/>
            <person name="Hoegberg N."/>
            <person name="Martin F."/>
            <person name="Grigoriev I.V."/>
            <person name="Watkinson S.C."/>
        </authorList>
    </citation>
    <scope>NUCLEOTIDE SEQUENCE [LARGE SCALE GENOMIC DNA]</scope>
    <source>
        <strain evidence="3">strain S7.3</strain>
    </source>
</reference>
<accession>F8Q5G2</accession>
<dbReference type="Proteomes" id="UP000008063">
    <property type="component" value="Unassembled WGS sequence"/>
</dbReference>
<keyword evidence="3" id="KW-1185">Reference proteome</keyword>
<feature type="domain" description="DUF6589" evidence="1">
    <location>
        <begin position="2"/>
        <end position="96"/>
    </location>
</feature>
<dbReference type="Pfam" id="PF20231">
    <property type="entry name" value="DUF6589"/>
    <property type="match status" value="1"/>
</dbReference>
<sequence>MAAMLAEDYVGGYKIKCMKQRPESVQDQQHKNGLSFNVYYLLYEEISYAMNFGDIGRVEACLVSWIPIFRATGKHKYASHIMNYLLNVHYNYSAGLTPNKICPGCKTKRIIPELLNKGMVLLDQNEMDKAGGMEDELLDEEIQGLEEEDVLAELE</sequence>
<proteinExistence type="predicted"/>
<dbReference type="InterPro" id="IPR046496">
    <property type="entry name" value="DUF6589"/>
</dbReference>
<dbReference type="InParanoid" id="F8Q5G2"/>
<evidence type="ECO:0000313" key="3">
    <source>
        <dbReference type="Proteomes" id="UP000008063"/>
    </source>
</evidence>
<protein>
    <recommendedName>
        <fullName evidence="1">DUF6589 domain-containing protein</fullName>
    </recommendedName>
</protein>
<dbReference type="STRING" id="936435.F8Q5G2"/>
<evidence type="ECO:0000313" key="2">
    <source>
        <dbReference type="EMBL" id="EGN96433.1"/>
    </source>
</evidence>
<dbReference type="AlphaFoldDB" id="F8Q5G2"/>
<dbReference type="HOGENOM" id="CLU_1696555_0_0_1"/>
<evidence type="ECO:0000259" key="1">
    <source>
        <dbReference type="Pfam" id="PF20231"/>
    </source>
</evidence>
<organism evidence="3">
    <name type="scientific">Serpula lacrymans var. lacrymans (strain S7.3)</name>
    <name type="common">Dry rot fungus</name>
    <dbReference type="NCBI Taxonomy" id="936435"/>
    <lineage>
        <taxon>Eukaryota</taxon>
        <taxon>Fungi</taxon>
        <taxon>Dikarya</taxon>
        <taxon>Basidiomycota</taxon>
        <taxon>Agaricomycotina</taxon>
        <taxon>Agaricomycetes</taxon>
        <taxon>Agaricomycetidae</taxon>
        <taxon>Boletales</taxon>
        <taxon>Coniophorineae</taxon>
        <taxon>Serpulaceae</taxon>
        <taxon>Serpula</taxon>
    </lineage>
</organism>
<name>F8Q5G2_SERL3</name>